<proteinExistence type="predicted"/>
<feature type="compositionally biased region" description="Basic and acidic residues" evidence="1">
    <location>
        <begin position="279"/>
        <end position="290"/>
    </location>
</feature>
<evidence type="ECO:0000313" key="3">
    <source>
        <dbReference type="Proteomes" id="UP001492380"/>
    </source>
</evidence>
<comment type="caution">
    <text evidence="2">The sequence shown here is derived from an EMBL/GenBank/DDBJ whole genome shotgun (WGS) entry which is preliminary data.</text>
</comment>
<protein>
    <submittedName>
        <fullName evidence="2">Uncharacterized protein</fullName>
    </submittedName>
</protein>
<name>A0ABR1Z3Y3_9PEZI</name>
<organism evidence="2 3">
    <name type="scientific">Phyllosticta capitalensis</name>
    <dbReference type="NCBI Taxonomy" id="121624"/>
    <lineage>
        <taxon>Eukaryota</taxon>
        <taxon>Fungi</taxon>
        <taxon>Dikarya</taxon>
        <taxon>Ascomycota</taxon>
        <taxon>Pezizomycotina</taxon>
        <taxon>Dothideomycetes</taxon>
        <taxon>Dothideomycetes incertae sedis</taxon>
        <taxon>Botryosphaeriales</taxon>
        <taxon>Phyllostictaceae</taxon>
        <taxon>Phyllosticta</taxon>
    </lineage>
</organism>
<gene>
    <name evidence="2" type="ORF">HDK90DRAFT_24416</name>
</gene>
<evidence type="ECO:0000313" key="2">
    <source>
        <dbReference type="EMBL" id="KAK8246897.1"/>
    </source>
</evidence>
<dbReference type="EMBL" id="JBBWRZ010000001">
    <property type="protein sequence ID" value="KAK8246897.1"/>
    <property type="molecule type" value="Genomic_DNA"/>
</dbReference>
<accession>A0ABR1Z3Y3</accession>
<feature type="compositionally biased region" description="Acidic residues" evidence="1">
    <location>
        <begin position="269"/>
        <end position="278"/>
    </location>
</feature>
<dbReference type="Proteomes" id="UP001492380">
    <property type="component" value="Unassembled WGS sequence"/>
</dbReference>
<keyword evidence="3" id="KW-1185">Reference proteome</keyword>
<sequence>MHWNVVPSIENSDDTVEVRLLKTWVDEASTPEDVKATLSRLRSLTPEKLLEDFDDVKETCKALPRAWSFAACGYILKAAVFAKKSLADKTMEMVEMVNADKEGFEACPDREYARHIVVGFKILSKSQRDFAKRMSKSVSKLNQKWGPKWPIRYLNYTPSLKQTTIGWIKSLSLQNASQTIAQRYINFEVLERMERKRRGSQRGNIKDHHYIENKDCENAWRKVVQLRKNMTWLNGNYSDHQLELIKEYGLHEDQFDFFRTAGEKSQGGPEDDDDEDNDMERHAFNPRESLRGSYSARGPTCRNWPRIWWHSRRGKKFKR</sequence>
<reference evidence="2 3" key="1">
    <citation type="submission" date="2024-04" db="EMBL/GenBank/DDBJ databases">
        <title>Phyllosticta paracitricarpa is synonymous to the EU quarantine fungus P. citricarpa based on phylogenomic analyses.</title>
        <authorList>
            <consortium name="Lawrence Berkeley National Laboratory"/>
            <person name="Van Ingen-Buijs V.A."/>
            <person name="Van Westerhoven A.C."/>
            <person name="Haridas S."/>
            <person name="Skiadas P."/>
            <person name="Martin F."/>
            <person name="Groenewald J.Z."/>
            <person name="Crous P.W."/>
            <person name="Seidl M.F."/>
        </authorList>
    </citation>
    <scope>NUCLEOTIDE SEQUENCE [LARGE SCALE GENOMIC DNA]</scope>
    <source>
        <strain evidence="2 3">CBS 123374</strain>
    </source>
</reference>
<evidence type="ECO:0000256" key="1">
    <source>
        <dbReference type="SAM" id="MobiDB-lite"/>
    </source>
</evidence>
<feature type="region of interest" description="Disordered" evidence="1">
    <location>
        <begin position="261"/>
        <end position="300"/>
    </location>
</feature>